<accession>A0A7W5AMM8</accession>
<name>A0A7W5AMM8_9ACTN</name>
<protein>
    <submittedName>
        <fullName evidence="1">Uncharacterized protein</fullName>
    </submittedName>
</protein>
<sequence>MQRLPCPVHPALLIGQFRHRHLTHTGHTIASSGSERAVFNLFNACSTVHTSSA</sequence>
<dbReference type="AlphaFoldDB" id="A0A7W5AMM8"/>
<proteinExistence type="predicted"/>
<reference evidence="1 2" key="1">
    <citation type="submission" date="2020-08" db="EMBL/GenBank/DDBJ databases">
        <title>Genomic Encyclopedia of Type Strains, Phase III (KMG-III): the genomes of soil and plant-associated and newly described type strains.</title>
        <authorList>
            <person name="Whitman W."/>
        </authorList>
    </citation>
    <scope>NUCLEOTIDE SEQUENCE [LARGE SCALE GENOMIC DNA]</scope>
    <source>
        <strain evidence="1 2">CECT 3287</strain>
    </source>
</reference>
<dbReference type="Proteomes" id="UP000590749">
    <property type="component" value="Unassembled WGS sequence"/>
</dbReference>
<comment type="caution">
    <text evidence="1">The sequence shown here is derived from an EMBL/GenBank/DDBJ whole genome shotgun (WGS) entry which is preliminary data.</text>
</comment>
<organism evidence="1 2">
    <name type="scientific">Actinoplanes campanulatus</name>
    <dbReference type="NCBI Taxonomy" id="113559"/>
    <lineage>
        <taxon>Bacteria</taxon>
        <taxon>Bacillati</taxon>
        <taxon>Actinomycetota</taxon>
        <taxon>Actinomycetes</taxon>
        <taxon>Micromonosporales</taxon>
        <taxon>Micromonosporaceae</taxon>
        <taxon>Actinoplanes</taxon>
    </lineage>
</organism>
<evidence type="ECO:0000313" key="1">
    <source>
        <dbReference type="EMBL" id="MBB3099088.1"/>
    </source>
</evidence>
<keyword evidence="2" id="KW-1185">Reference proteome</keyword>
<dbReference type="EMBL" id="JACHXF010000017">
    <property type="protein sequence ID" value="MBB3099088.1"/>
    <property type="molecule type" value="Genomic_DNA"/>
</dbReference>
<gene>
    <name evidence="1" type="ORF">FHR83_006794</name>
</gene>
<evidence type="ECO:0000313" key="2">
    <source>
        <dbReference type="Proteomes" id="UP000590749"/>
    </source>
</evidence>